<accession>A0ABT9W1K9</accession>
<proteinExistence type="predicted"/>
<gene>
    <name evidence="1" type="ORF">J2S11_002886</name>
</gene>
<comment type="caution">
    <text evidence="1">The sequence shown here is derived from an EMBL/GenBank/DDBJ whole genome shotgun (WGS) entry which is preliminary data.</text>
</comment>
<evidence type="ECO:0000313" key="2">
    <source>
        <dbReference type="Proteomes" id="UP001235840"/>
    </source>
</evidence>
<organism evidence="1 2">
    <name type="scientific">Caldalkalibacillus horti</name>
    <dbReference type="NCBI Taxonomy" id="77523"/>
    <lineage>
        <taxon>Bacteria</taxon>
        <taxon>Bacillati</taxon>
        <taxon>Bacillota</taxon>
        <taxon>Bacilli</taxon>
        <taxon>Bacillales</taxon>
        <taxon>Bacillaceae</taxon>
        <taxon>Caldalkalibacillus</taxon>
    </lineage>
</organism>
<evidence type="ECO:0008006" key="3">
    <source>
        <dbReference type="Google" id="ProtNLM"/>
    </source>
</evidence>
<protein>
    <recommendedName>
        <fullName evidence="3">Transposase putative helix-turn-helix domain-containing protein</fullName>
    </recommendedName>
</protein>
<keyword evidence="2" id="KW-1185">Reference proteome</keyword>
<reference evidence="1 2" key="1">
    <citation type="submission" date="2023-07" db="EMBL/GenBank/DDBJ databases">
        <title>Genomic Encyclopedia of Type Strains, Phase IV (KMG-IV): sequencing the most valuable type-strain genomes for metagenomic binning, comparative biology and taxonomic classification.</title>
        <authorList>
            <person name="Goeker M."/>
        </authorList>
    </citation>
    <scope>NUCLEOTIDE SEQUENCE [LARGE SCALE GENOMIC DNA]</scope>
    <source>
        <strain evidence="1 2">DSM 12751</strain>
    </source>
</reference>
<dbReference type="EMBL" id="JAUSTY010000012">
    <property type="protein sequence ID" value="MDQ0166969.1"/>
    <property type="molecule type" value="Genomic_DNA"/>
</dbReference>
<evidence type="ECO:0000313" key="1">
    <source>
        <dbReference type="EMBL" id="MDQ0166969.1"/>
    </source>
</evidence>
<dbReference type="Proteomes" id="UP001235840">
    <property type="component" value="Unassembled WGS sequence"/>
</dbReference>
<name>A0ABT9W1K9_9BACI</name>
<sequence>MRLVAKYYPKLDDQQRSIIEELSFHTTKLYNIANY</sequence>